<feature type="region of interest" description="Disordered" evidence="1">
    <location>
        <begin position="93"/>
        <end position="123"/>
    </location>
</feature>
<organism evidence="3 4">
    <name type="scientific">Henosepilachna vigintioctopunctata</name>
    <dbReference type="NCBI Taxonomy" id="420089"/>
    <lineage>
        <taxon>Eukaryota</taxon>
        <taxon>Metazoa</taxon>
        <taxon>Ecdysozoa</taxon>
        <taxon>Arthropoda</taxon>
        <taxon>Hexapoda</taxon>
        <taxon>Insecta</taxon>
        <taxon>Pterygota</taxon>
        <taxon>Neoptera</taxon>
        <taxon>Endopterygota</taxon>
        <taxon>Coleoptera</taxon>
        <taxon>Polyphaga</taxon>
        <taxon>Cucujiformia</taxon>
        <taxon>Coccinelloidea</taxon>
        <taxon>Coccinellidae</taxon>
        <taxon>Epilachninae</taxon>
        <taxon>Epilachnini</taxon>
        <taxon>Henosepilachna</taxon>
    </lineage>
</organism>
<comment type="caution">
    <text evidence="3">The sequence shown here is derived from an EMBL/GenBank/DDBJ whole genome shotgun (WGS) entry which is preliminary data.</text>
</comment>
<accession>A0AAW1U9I7</accession>
<dbReference type="EMBL" id="JARQZJ010000040">
    <property type="protein sequence ID" value="KAK9877254.1"/>
    <property type="molecule type" value="Genomic_DNA"/>
</dbReference>
<evidence type="ECO:0000313" key="3">
    <source>
        <dbReference type="EMBL" id="KAK9877254.1"/>
    </source>
</evidence>
<feature type="chain" id="PRO_5043329458" evidence="2">
    <location>
        <begin position="23"/>
        <end position="234"/>
    </location>
</feature>
<keyword evidence="4" id="KW-1185">Reference proteome</keyword>
<feature type="signal peptide" evidence="2">
    <location>
        <begin position="1"/>
        <end position="22"/>
    </location>
</feature>
<dbReference type="AlphaFoldDB" id="A0AAW1U9I7"/>
<proteinExistence type="predicted"/>
<protein>
    <submittedName>
        <fullName evidence="3">Uncharacterized protein</fullName>
    </submittedName>
</protein>
<evidence type="ECO:0000313" key="4">
    <source>
        <dbReference type="Proteomes" id="UP001431783"/>
    </source>
</evidence>
<dbReference type="Proteomes" id="UP001431783">
    <property type="component" value="Unassembled WGS sequence"/>
</dbReference>
<feature type="compositionally biased region" description="Polar residues" evidence="1">
    <location>
        <begin position="93"/>
        <end position="103"/>
    </location>
</feature>
<name>A0AAW1U9I7_9CUCU</name>
<evidence type="ECO:0000256" key="2">
    <source>
        <dbReference type="SAM" id="SignalP"/>
    </source>
</evidence>
<feature type="compositionally biased region" description="Basic residues" evidence="1">
    <location>
        <begin position="105"/>
        <end position="123"/>
    </location>
</feature>
<gene>
    <name evidence="3" type="ORF">WA026_016997</name>
</gene>
<sequence length="234" mass="26319">MPKMHEKKFLFLIFLVFENAVCQFHLGSRIYNNIRKGVRGEAEAGLGGALGGASHLIGGAESLLSDTTGKVRGIFHHGKKELDDEVLDDIKHSSSASHNQENINHGKHNEKHHPNGHNKNGHRFRSDILTPIEELLGLTHIVCQVSNAGEGFIEKFGKLHLASQNQIKYIDHAVADYVTFKIVLRFSEFVRRGHVRFFSFFTDTHIALVRFGTNCVIEIYRVIKSPLEELLACN</sequence>
<reference evidence="3 4" key="1">
    <citation type="submission" date="2023-03" db="EMBL/GenBank/DDBJ databases">
        <title>Genome insight into feeding habits of ladybird beetles.</title>
        <authorList>
            <person name="Li H.-S."/>
            <person name="Huang Y.-H."/>
            <person name="Pang H."/>
        </authorList>
    </citation>
    <scope>NUCLEOTIDE SEQUENCE [LARGE SCALE GENOMIC DNA]</scope>
    <source>
        <strain evidence="3">SYSU_2023b</strain>
        <tissue evidence="3">Whole body</tissue>
    </source>
</reference>
<keyword evidence="2" id="KW-0732">Signal</keyword>
<evidence type="ECO:0000256" key="1">
    <source>
        <dbReference type="SAM" id="MobiDB-lite"/>
    </source>
</evidence>